<keyword evidence="4 6" id="KW-1133">Transmembrane helix</keyword>
<feature type="transmembrane region" description="Helical" evidence="6">
    <location>
        <begin position="268"/>
        <end position="293"/>
    </location>
</feature>
<organism evidence="9 10">
    <name type="scientific">Parabacteroides faecalis</name>
    <dbReference type="NCBI Taxonomy" id="2924040"/>
    <lineage>
        <taxon>Bacteria</taxon>
        <taxon>Pseudomonadati</taxon>
        <taxon>Bacteroidota</taxon>
        <taxon>Bacteroidia</taxon>
        <taxon>Bacteroidales</taxon>
        <taxon>Tannerellaceae</taxon>
        <taxon>Parabacteroides</taxon>
    </lineage>
</organism>
<dbReference type="EMBL" id="JAKZMM010000006">
    <property type="protein sequence ID" value="MCJ2379665.1"/>
    <property type="molecule type" value="Genomic_DNA"/>
</dbReference>
<protein>
    <submittedName>
        <fullName evidence="9">ABC transporter permease</fullName>
    </submittedName>
</protein>
<feature type="transmembrane region" description="Helical" evidence="6">
    <location>
        <begin position="21"/>
        <end position="41"/>
    </location>
</feature>
<keyword evidence="2" id="KW-1003">Cell membrane</keyword>
<name>A0ABT0BY16_9BACT</name>
<evidence type="ECO:0000259" key="7">
    <source>
        <dbReference type="Pfam" id="PF02687"/>
    </source>
</evidence>
<dbReference type="Pfam" id="PF12704">
    <property type="entry name" value="MacB_PCD"/>
    <property type="match status" value="2"/>
</dbReference>
<dbReference type="InterPro" id="IPR003838">
    <property type="entry name" value="ABC3_permease_C"/>
</dbReference>
<keyword evidence="10" id="KW-1185">Reference proteome</keyword>
<feature type="transmembrane region" description="Helical" evidence="6">
    <location>
        <begin position="741"/>
        <end position="759"/>
    </location>
</feature>
<feature type="transmembrane region" description="Helical" evidence="6">
    <location>
        <begin position="402"/>
        <end position="427"/>
    </location>
</feature>
<evidence type="ECO:0000259" key="8">
    <source>
        <dbReference type="Pfam" id="PF12704"/>
    </source>
</evidence>
<feature type="domain" description="MacB-like periplasmic core" evidence="8">
    <location>
        <begin position="20"/>
        <end position="186"/>
    </location>
</feature>
<keyword evidence="3 6" id="KW-0812">Transmembrane</keyword>
<feature type="transmembrane region" description="Helical" evidence="6">
    <location>
        <begin position="706"/>
        <end position="729"/>
    </location>
</feature>
<feature type="domain" description="ABC3 transporter permease C-terminal" evidence="7">
    <location>
        <begin position="274"/>
        <end position="384"/>
    </location>
</feature>
<evidence type="ECO:0000313" key="9">
    <source>
        <dbReference type="EMBL" id="MCJ2379665.1"/>
    </source>
</evidence>
<dbReference type="PANTHER" id="PTHR30572">
    <property type="entry name" value="MEMBRANE COMPONENT OF TRANSPORTER-RELATED"/>
    <property type="match status" value="1"/>
</dbReference>
<sequence length="777" mass="88523">MILHYLKVAVRSLMKYKMQTAISIVGLAVGFVCLAFSMIWIRYELTYDDFHRGAERLYVPYQTSGLDLKGFSPRSVFPVGKVIRETFPEVEDAASFSCWTTQAGRTEDERMEVEYIRTDSAFIRMFDIRLLQGSWGFLHKPEEEIALTQEAAQRFFGSIEDVLGKELYLLGKSRKITALLSGWSKHSNFFYEIIEGVPDKANDNWTASGFYSCLRLKEGVDRKVFAEKLKQTNLNPKGIVSVSGLMLERLMDCHYTLFQDTNRIALQYVQLFSVVSMLIIGVALVNFFSMMVTRIRIRRREIGLRVVCGSTTGGLFRLFVSELVLLMLGSGLLGLVFLEVAKEKFQELSAVEGGLYLPALGYFFFLFLVSVLLSVVIIRYYSRKSIMETLHHTIGNVRERMFFQQGSIVIQLTICVGILWGLSVLFLQLNHLSYTDIGFERDGRATFSSDPQEEGVIAQIKQIPYVQEVKELVSLFPRRSMAATLVNAWDGKSENDEPFEMQYIPEGQEFMDFYGLRLIQGTPLSEQTDGHQVLINETAAKRLGWADPVGKYFGYVDPEGRFRRDFTVVGVIKDFHISAPTDPVQPTLLAGYGVGAIRLGRNILLRFDETRTADLHRAVESIMQGLDGHHDFELKTVREAYDEYLTSERSLMKLLAFVSVVCIVISLFGVYSHVTLACERRRKEIAIRKVNGATAWLIMQSFLKQYAWMLLLSCLIAFPVGTLVMRRWLEQYVEQTTINGWLYGLIMVILALFIGLCTGRSVWRAAHENPAEVIKRE</sequence>
<dbReference type="RefSeq" id="WP_243323410.1">
    <property type="nucleotide sequence ID" value="NZ_JAKZMM010000006.1"/>
</dbReference>
<reference evidence="9 10" key="1">
    <citation type="submission" date="2022-03" db="EMBL/GenBank/DDBJ databases">
        <title>Parabacteroides sp. nov. isolated from swine feces.</title>
        <authorList>
            <person name="Bak J.E."/>
        </authorList>
    </citation>
    <scope>NUCLEOTIDE SEQUENCE [LARGE SCALE GENOMIC DNA]</scope>
    <source>
        <strain evidence="9 10">AGMB00274</strain>
    </source>
</reference>
<feature type="domain" description="ABC3 transporter permease C-terminal" evidence="7">
    <location>
        <begin position="657"/>
        <end position="770"/>
    </location>
</feature>
<evidence type="ECO:0000256" key="3">
    <source>
        <dbReference type="ARBA" id="ARBA00022692"/>
    </source>
</evidence>
<evidence type="ECO:0000313" key="10">
    <source>
        <dbReference type="Proteomes" id="UP001165444"/>
    </source>
</evidence>
<accession>A0ABT0BY16</accession>
<dbReference type="PANTHER" id="PTHR30572:SF18">
    <property type="entry name" value="ABC-TYPE MACROLIDE FAMILY EXPORT SYSTEM PERMEASE COMPONENT 2"/>
    <property type="match status" value="1"/>
</dbReference>
<feature type="domain" description="MacB-like periplasmic core" evidence="8">
    <location>
        <begin position="456"/>
        <end position="575"/>
    </location>
</feature>
<proteinExistence type="predicted"/>
<evidence type="ECO:0000256" key="5">
    <source>
        <dbReference type="ARBA" id="ARBA00023136"/>
    </source>
</evidence>
<evidence type="ECO:0000256" key="4">
    <source>
        <dbReference type="ARBA" id="ARBA00022989"/>
    </source>
</evidence>
<evidence type="ECO:0000256" key="6">
    <source>
        <dbReference type="SAM" id="Phobius"/>
    </source>
</evidence>
<evidence type="ECO:0000256" key="2">
    <source>
        <dbReference type="ARBA" id="ARBA00022475"/>
    </source>
</evidence>
<comment type="caution">
    <text evidence="9">The sequence shown here is derived from an EMBL/GenBank/DDBJ whole genome shotgun (WGS) entry which is preliminary data.</text>
</comment>
<comment type="subcellular location">
    <subcellularLocation>
        <location evidence="1">Cell membrane</location>
        <topology evidence="1">Multi-pass membrane protein</topology>
    </subcellularLocation>
</comment>
<dbReference type="Proteomes" id="UP001165444">
    <property type="component" value="Unassembled WGS sequence"/>
</dbReference>
<gene>
    <name evidence="9" type="ORF">MUN53_03430</name>
</gene>
<dbReference type="InterPro" id="IPR025857">
    <property type="entry name" value="MacB_PCD"/>
</dbReference>
<dbReference type="InterPro" id="IPR050250">
    <property type="entry name" value="Macrolide_Exporter_MacB"/>
</dbReference>
<dbReference type="Pfam" id="PF02687">
    <property type="entry name" value="FtsX"/>
    <property type="match status" value="2"/>
</dbReference>
<feature type="transmembrane region" description="Helical" evidence="6">
    <location>
        <begin position="314"/>
        <end position="340"/>
    </location>
</feature>
<feature type="transmembrane region" description="Helical" evidence="6">
    <location>
        <begin position="654"/>
        <end position="678"/>
    </location>
</feature>
<keyword evidence="5 6" id="KW-0472">Membrane</keyword>
<evidence type="ECO:0000256" key="1">
    <source>
        <dbReference type="ARBA" id="ARBA00004651"/>
    </source>
</evidence>
<feature type="transmembrane region" description="Helical" evidence="6">
    <location>
        <begin position="360"/>
        <end position="381"/>
    </location>
</feature>